<dbReference type="Gene3D" id="2.60.220.30">
    <property type="match status" value="1"/>
</dbReference>
<evidence type="ECO:0000313" key="6">
    <source>
        <dbReference type="Proteomes" id="UP000199337"/>
    </source>
</evidence>
<feature type="domain" description="SLH" evidence="4">
    <location>
        <begin position="417"/>
        <end position="471"/>
    </location>
</feature>
<feature type="compositionally biased region" description="Low complexity" evidence="2">
    <location>
        <begin position="147"/>
        <end position="163"/>
    </location>
</feature>
<dbReference type="InterPro" id="IPR001119">
    <property type="entry name" value="SLH_dom"/>
</dbReference>
<name>A0A1I2X579_9FIRM</name>
<dbReference type="PROSITE" id="PS51272">
    <property type="entry name" value="SLH"/>
    <property type="match status" value="3"/>
</dbReference>
<reference evidence="6" key="1">
    <citation type="submission" date="2016-10" db="EMBL/GenBank/DDBJ databases">
        <authorList>
            <person name="Varghese N."/>
            <person name="Submissions S."/>
        </authorList>
    </citation>
    <scope>NUCLEOTIDE SEQUENCE [LARGE SCALE GENOMIC DNA]</scope>
    <source>
        <strain evidence="6">DSM 17038</strain>
    </source>
</reference>
<dbReference type="Pfam" id="PF00395">
    <property type="entry name" value="SLH"/>
    <property type="match status" value="3"/>
</dbReference>
<dbReference type="STRING" id="341036.SAMN05660649_03788"/>
<proteinExistence type="predicted"/>
<feature type="signal peptide" evidence="3">
    <location>
        <begin position="1"/>
        <end position="29"/>
    </location>
</feature>
<sequence length="471" mass="47934">MNPFKRKWLALFSMTVILTLLLVCNVALAAGITLNVPGSAVVPGGNIQISGTATDIAPGTSIGITIKNPSNGVFVVDQTKTGTEGYSFQFTLPADAPTGTWTVDVAGGGSASSASFNVTASSGSEENGGDSGGGSGGSGGGGGGGSSPSQSVSSTSGSASVTPGAGGKVGLGGEASVAIPAGALQGNSAVKVTVQKVNSPPAAPSGFMVLGSVYEFKVGESESYSFNKPVTLTFTINPSKLAPGATPAVYYYDETNGQWVNIGGTVSGQTITVTVNHFTKYAVMEKAAAPIKETTQPPSVTLTDIAGHWAEKNILQLAGLGAIGGYSDGTFKPNNNITRAEFVTVLVKAFKLQQQDGGKVFSDTTNHWAKDNIATATFYGIVSGLGETSFGPNEPITREQMSVMIGNAAKLSPASVQPSYKDNASISAWAKESVAAVVQKGIMNGYPDATFRPKNYATRAEAVTVITNALK</sequence>
<protein>
    <submittedName>
        <fullName evidence="5">MG2 domain-containing protein</fullName>
    </submittedName>
</protein>
<accession>A0A1I2X579</accession>
<dbReference type="OrthoDB" id="2112962at2"/>
<feature type="domain" description="SLH" evidence="4">
    <location>
        <begin position="297"/>
        <end position="360"/>
    </location>
</feature>
<evidence type="ECO:0000256" key="1">
    <source>
        <dbReference type="ARBA" id="ARBA00022737"/>
    </source>
</evidence>
<feature type="compositionally biased region" description="Low complexity" evidence="2">
    <location>
        <begin position="116"/>
        <end position="125"/>
    </location>
</feature>
<dbReference type="EMBL" id="FOOX01000016">
    <property type="protein sequence ID" value="SFH08690.1"/>
    <property type="molecule type" value="Genomic_DNA"/>
</dbReference>
<keyword evidence="3" id="KW-0732">Signal</keyword>
<dbReference type="Gene3D" id="2.60.40.1930">
    <property type="match status" value="1"/>
</dbReference>
<keyword evidence="1" id="KW-0677">Repeat</keyword>
<feature type="chain" id="PRO_5011756188" evidence="3">
    <location>
        <begin position="30"/>
        <end position="471"/>
    </location>
</feature>
<dbReference type="Proteomes" id="UP000199337">
    <property type="component" value="Unassembled WGS sequence"/>
</dbReference>
<feature type="region of interest" description="Disordered" evidence="2">
    <location>
        <begin position="116"/>
        <end position="165"/>
    </location>
</feature>
<evidence type="ECO:0000256" key="3">
    <source>
        <dbReference type="SAM" id="SignalP"/>
    </source>
</evidence>
<dbReference type="RefSeq" id="WP_092473267.1">
    <property type="nucleotide sequence ID" value="NZ_FOOX01000016.1"/>
</dbReference>
<feature type="domain" description="SLH" evidence="4">
    <location>
        <begin position="361"/>
        <end position="415"/>
    </location>
</feature>
<evidence type="ECO:0000259" key="4">
    <source>
        <dbReference type="PROSITE" id="PS51272"/>
    </source>
</evidence>
<keyword evidence="6" id="KW-1185">Reference proteome</keyword>
<dbReference type="InterPro" id="IPR051465">
    <property type="entry name" value="Cell_Envelope_Struct_Comp"/>
</dbReference>
<evidence type="ECO:0000256" key="2">
    <source>
        <dbReference type="SAM" id="MobiDB-lite"/>
    </source>
</evidence>
<organism evidence="5 6">
    <name type="scientific">Desulfotruncus arcticus DSM 17038</name>
    <dbReference type="NCBI Taxonomy" id="1121424"/>
    <lineage>
        <taxon>Bacteria</taxon>
        <taxon>Bacillati</taxon>
        <taxon>Bacillota</taxon>
        <taxon>Clostridia</taxon>
        <taxon>Eubacteriales</taxon>
        <taxon>Desulfallaceae</taxon>
        <taxon>Desulfotruncus</taxon>
    </lineage>
</organism>
<dbReference type="AlphaFoldDB" id="A0A1I2X579"/>
<evidence type="ECO:0000313" key="5">
    <source>
        <dbReference type="EMBL" id="SFH08690.1"/>
    </source>
</evidence>
<dbReference type="PANTHER" id="PTHR43308">
    <property type="entry name" value="OUTER MEMBRANE PROTEIN ALPHA-RELATED"/>
    <property type="match status" value="1"/>
</dbReference>
<gene>
    <name evidence="5" type="ORF">SAMN05660649_03788</name>
</gene>
<feature type="compositionally biased region" description="Gly residues" evidence="2">
    <location>
        <begin position="129"/>
        <end position="146"/>
    </location>
</feature>
<dbReference type="PANTHER" id="PTHR43308:SF5">
    <property type="entry name" value="S-LAYER PROTEIN _ PEPTIDOGLYCAN ENDO-BETA-N-ACETYLGLUCOSAMINIDASE"/>
    <property type="match status" value="1"/>
</dbReference>